<protein>
    <submittedName>
        <fullName evidence="2">Uncharacterized protein</fullName>
    </submittedName>
</protein>
<gene>
    <name evidence="2" type="ORF">OG398_00545</name>
</gene>
<evidence type="ECO:0000256" key="1">
    <source>
        <dbReference type="SAM" id="MobiDB-lite"/>
    </source>
</evidence>
<dbReference type="AlphaFoldDB" id="A0AAU2VH85"/>
<dbReference type="EMBL" id="CP108313">
    <property type="protein sequence ID" value="WTW66863.1"/>
    <property type="molecule type" value="Genomic_DNA"/>
</dbReference>
<proteinExistence type="predicted"/>
<accession>A0AAU2VH85</accession>
<organism evidence="2">
    <name type="scientific">Streptomyces sp. NBC_00008</name>
    <dbReference type="NCBI Taxonomy" id="2903610"/>
    <lineage>
        <taxon>Bacteria</taxon>
        <taxon>Bacillati</taxon>
        <taxon>Actinomycetota</taxon>
        <taxon>Actinomycetes</taxon>
        <taxon>Kitasatosporales</taxon>
        <taxon>Streptomycetaceae</taxon>
        <taxon>Streptomyces</taxon>
    </lineage>
</organism>
<name>A0AAU2VH85_9ACTN</name>
<reference evidence="2" key="1">
    <citation type="submission" date="2022-10" db="EMBL/GenBank/DDBJ databases">
        <title>The complete genomes of actinobacterial strains from the NBC collection.</title>
        <authorList>
            <person name="Joergensen T.S."/>
            <person name="Alvarez Arevalo M."/>
            <person name="Sterndorff E.B."/>
            <person name="Faurdal D."/>
            <person name="Vuksanovic O."/>
            <person name="Mourched A.-S."/>
            <person name="Charusanti P."/>
            <person name="Shaw S."/>
            <person name="Blin K."/>
            <person name="Weber T."/>
        </authorList>
    </citation>
    <scope>NUCLEOTIDE SEQUENCE</scope>
    <source>
        <strain evidence="2">NBC_00008</strain>
    </source>
</reference>
<evidence type="ECO:0000313" key="2">
    <source>
        <dbReference type="EMBL" id="WTW66863.1"/>
    </source>
</evidence>
<feature type="region of interest" description="Disordered" evidence="1">
    <location>
        <begin position="1"/>
        <end position="26"/>
    </location>
</feature>
<sequence length="163" mass="16691">MGAVEGAGFEPATGEGPSPPGPAEERAAAVRTAFAGMVQIRRLVNSGHPAPESVPAPWELRGAVRAVALTLEASGLSASAVDASGRRTATGYRVEPATAPGTVRVEWLGPPGSGAAHEEGDELNRCAAALRASGWTALLYHGPRRRRFLEVEPPAGARGPDGP</sequence>